<evidence type="ECO:0000256" key="1">
    <source>
        <dbReference type="HAMAP-Rule" id="MF_00122"/>
    </source>
</evidence>
<protein>
    <recommendedName>
        <fullName evidence="1">Aspartyl/glutamyl-tRNA(Asn/Gln) amidotransferase subunit C</fullName>
        <shortName evidence="1">Asp/Glu-ADT subunit C</shortName>
        <ecNumber evidence="1">6.3.5.-</ecNumber>
    </recommendedName>
</protein>
<dbReference type="PANTHER" id="PTHR15004">
    <property type="entry name" value="GLUTAMYL-TRNA(GLN) AMIDOTRANSFERASE SUBUNIT C, MITOCHONDRIAL"/>
    <property type="match status" value="1"/>
</dbReference>
<comment type="subunit">
    <text evidence="1">Heterotrimer of A, B and C subunits.</text>
</comment>
<dbReference type="InterPro" id="IPR036113">
    <property type="entry name" value="Asp/Glu-ADT_sf_sub_c"/>
</dbReference>
<keyword evidence="3" id="KW-1185">Reference proteome</keyword>
<reference evidence="2" key="1">
    <citation type="journal article" date="2014" name="Int. J. Syst. Evol. Microbiol.">
        <title>Complete genome sequence of Corynebacterium casei LMG S-19264T (=DSM 44701T), isolated from a smear-ripened cheese.</title>
        <authorList>
            <consortium name="US DOE Joint Genome Institute (JGI-PGF)"/>
            <person name="Walter F."/>
            <person name="Albersmeier A."/>
            <person name="Kalinowski J."/>
            <person name="Ruckert C."/>
        </authorList>
    </citation>
    <scope>NUCLEOTIDE SEQUENCE</scope>
    <source>
        <strain evidence="2">CGMCC 1.15343</strain>
    </source>
</reference>
<keyword evidence="1" id="KW-0547">Nucleotide-binding</keyword>
<comment type="catalytic activity">
    <reaction evidence="1">
        <text>L-glutamyl-tRNA(Gln) + L-glutamine + ATP + H2O = L-glutaminyl-tRNA(Gln) + L-glutamate + ADP + phosphate + H(+)</text>
        <dbReference type="Rhea" id="RHEA:17521"/>
        <dbReference type="Rhea" id="RHEA-COMP:9681"/>
        <dbReference type="Rhea" id="RHEA-COMP:9684"/>
        <dbReference type="ChEBI" id="CHEBI:15377"/>
        <dbReference type="ChEBI" id="CHEBI:15378"/>
        <dbReference type="ChEBI" id="CHEBI:29985"/>
        <dbReference type="ChEBI" id="CHEBI:30616"/>
        <dbReference type="ChEBI" id="CHEBI:43474"/>
        <dbReference type="ChEBI" id="CHEBI:58359"/>
        <dbReference type="ChEBI" id="CHEBI:78520"/>
        <dbReference type="ChEBI" id="CHEBI:78521"/>
        <dbReference type="ChEBI" id="CHEBI:456216"/>
    </reaction>
</comment>
<name>A0A916U682_9SPHI</name>
<dbReference type="EC" id="6.3.5.-" evidence="1"/>
<dbReference type="AlphaFoldDB" id="A0A916U682"/>
<dbReference type="Proteomes" id="UP000651668">
    <property type="component" value="Unassembled WGS sequence"/>
</dbReference>
<dbReference type="GO" id="GO:0050567">
    <property type="term" value="F:glutaminyl-tRNA synthase (glutamine-hydrolyzing) activity"/>
    <property type="evidence" value="ECO:0007669"/>
    <property type="project" value="UniProtKB-UniRule"/>
</dbReference>
<keyword evidence="1" id="KW-0436">Ligase</keyword>
<comment type="catalytic activity">
    <reaction evidence="1">
        <text>L-aspartyl-tRNA(Asn) + L-glutamine + ATP + H2O = L-asparaginyl-tRNA(Asn) + L-glutamate + ADP + phosphate + 2 H(+)</text>
        <dbReference type="Rhea" id="RHEA:14513"/>
        <dbReference type="Rhea" id="RHEA-COMP:9674"/>
        <dbReference type="Rhea" id="RHEA-COMP:9677"/>
        <dbReference type="ChEBI" id="CHEBI:15377"/>
        <dbReference type="ChEBI" id="CHEBI:15378"/>
        <dbReference type="ChEBI" id="CHEBI:29985"/>
        <dbReference type="ChEBI" id="CHEBI:30616"/>
        <dbReference type="ChEBI" id="CHEBI:43474"/>
        <dbReference type="ChEBI" id="CHEBI:58359"/>
        <dbReference type="ChEBI" id="CHEBI:78515"/>
        <dbReference type="ChEBI" id="CHEBI:78516"/>
        <dbReference type="ChEBI" id="CHEBI:456216"/>
    </reaction>
</comment>
<keyword evidence="1" id="KW-0648">Protein biosynthesis</keyword>
<dbReference type="PANTHER" id="PTHR15004:SF0">
    <property type="entry name" value="GLUTAMYL-TRNA(GLN) AMIDOTRANSFERASE SUBUNIT C, MITOCHONDRIAL"/>
    <property type="match status" value="1"/>
</dbReference>
<dbReference type="GO" id="GO:0070681">
    <property type="term" value="P:glutaminyl-tRNAGln biosynthesis via transamidation"/>
    <property type="evidence" value="ECO:0007669"/>
    <property type="project" value="TreeGrafter"/>
</dbReference>
<accession>A0A916U682</accession>
<dbReference type="SUPFAM" id="SSF141000">
    <property type="entry name" value="Glu-tRNAGln amidotransferase C subunit"/>
    <property type="match status" value="1"/>
</dbReference>
<dbReference type="Pfam" id="PF02686">
    <property type="entry name" value="GatC"/>
    <property type="match status" value="1"/>
</dbReference>
<gene>
    <name evidence="1 2" type="primary">gatC</name>
    <name evidence="2" type="ORF">GCM10011387_12930</name>
</gene>
<reference evidence="2" key="2">
    <citation type="submission" date="2020-09" db="EMBL/GenBank/DDBJ databases">
        <authorList>
            <person name="Sun Q."/>
            <person name="Zhou Y."/>
        </authorList>
    </citation>
    <scope>NUCLEOTIDE SEQUENCE</scope>
    <source>
        <strain evidence="2">CGMCC 1.15343</strain>
    </source>
</reference>
<dbReference type="RefSeq" id="WP_188626036.1">
    <property type="nucleotide sequence ID" value="NZ_BMIL01000003.1"/>
</dbReference>
<dbReference type="GO" id="GO:0005524">
    <property type="term" value="F:ATP binding"/>
    <property type="evidence" value="ECO:0007669"/>
    <property type="project" value="UniProtKB-KW"/>
</dbReference>
<dbReference type="HAMAP" id="MF_00122">
    <property type="entry name" value="GatC"/>
    <property type="match status" value="1"/>
</dbReference>
<dbReference type="Gene3D" id="1.10.20.60">
    <property type="entry name" value="Glu-tRNAGln amidotransferase C subunit, N-terminal domain"/>
    <property type="match status" value="1"/>
</dbReference>
<proteinExistence type="inferred from homology"/>
<organism evidence="2 3">
    <name type="scientific">Pedobacter quisquiliarum</name>
    <dbReference type="NCBI Taxonomy" id="1834438"/>
    <lineage>
        <taxon>Bacteria</taxon>
        <taxon>Pseudomonadati</taxon>
        <taxon>Bacteroidota</taxon>
        <taxon>Sphingobacteriia</taxon>
        <taxon>Sphingobacteriales</taxon>
        <taxon>Sphingobacteriaceae</taxon>
        <taxon>Pedobacter</taxon>
    </lineage>
</organism>
<dbReference type="NCBIfam" id="TIGR00135">
    <property type="entry name" value="gatC"/>
    <property type="match status" value="1"/>
</dbReference>
<evidence type="ECO:0000313" key="2">
    <source>
        <dbReference type="EMBL" id="GGC60705.1"/>
    </source>
</evidence>
<dbReference type="GO" id="GO:0006412">
    <property type="term" value="P:translation"/>
    <property type="evidence" value="ECO:0007669"/>
    <property type="project" value="UniProtKB-UniRule"/>
</dbReference>
<sequence length="96" mass="11087">MNINEETIHKVANLARIEIKEAEVPGLIDEMSKILTFMEQLNALDTSGVEPLVYMNERHNVWREDKANTEIAVHDALKNAAEHNERFFMVPKIIEK</sequence>
<evidence type="ECO:0000313" key="3">
    <source>
        <dbReference type="Proteomes" id="UP000651668"/>
    </source>
</evidence>
<comment type="similarity">
    <text evidence="1">Belongs to the GatC family.</text>
</comment>
<comment type="function">
    <text evidence="1">Allows the formation of correctly charged Asn-tRNA(Asn) or Gln-tRNA(Gln) through the transamidation of misacylated Asp-tRNA(Asn) or Glu-tRNA(Gln) in organisms which lack either or both of asparaginyl-tRNA or glutaminyl-tRNA synthetases. The reaction takes place in the presence of glutamine and ATP through an activated phospho-Asp-tRNA(Asn) or phospho-Glu-tRNA(Gln).</text>
</comment>
<dbReference type="EMBL" id="BMIL01000003">
    <property type="protein sequence ID" value="GGC60705.1"/>
    <property type="molecule type" value="Genomic_DNA"/>
</dbReference>
<comment type="caution">
    <text evidence="2">The sequence shown here is derived from an EMBL/GenBank/DDBJ whole genome shotgun (WGS) entry which is preliminary data.</text>
</comment>
<keyword evidence="1" id="KW-0067">ATP-binding</keyword>
<dbReference type="InterPro" id="IPR003837">
    <property type="entry name" value="GatC"/>
</dbReference>
<dbReference type="GO" id="GO:0006450">
    <property type="term" value="P:regulation of translational fidelity"/>
    <property type="evidence" value="ECO:0007669"/>
    <property type="project" value="InterPro"/>
</dbReference>